<organism evidence="2 3">
    <name type="scientific">Deinococcus arenicola</name>
    <dbReference type="NCBI Taxonomy" id="2994950"/>
    <lineage>
        <taxon>Bacteria</taxon>
        <taxon>Thermotogati</taxon>
        <taxon>Deinococcota</taxon>
        <taxon>Deinococci</taxon>
        <taxon>Deinococcales</taxon>
        <taxon>Deinococcaceae</taxon>
        <taxon>Deinococcus</taxon>
    </lineage>
</organism>
<dbReference type="RefSeq" id="WP_317638440.1">
    <property type="nucleotide sequence ID" value="NZ_JAPMIV010000001.1"/>
</dbReference>
<keyword evidence="3" id="KW-1185">Reference proteome</keyword>
<accession>A0ABU4DMG9</accession>
<comment type="caution">
    <text evidence="2">The sequence shown here is derived from an EMBL/GenBank/DDBJ whole genome shotgun (WGS) entry which is preliminary data.</text>
</comment>
<keyword evidence="1" id="KW-0472">Membrane</keyword>
<evidence type="ECO:0000313" key="3">
    <source>
        <dbReference type="Proteomes" id="UP001276150"/>
    </source>
</evidence>
<proteinExistence type="predicted"/>
<evidence type="ECO:0000256" key="1">
    <source>
        <dbReference type="SAM" id="Phobius"/>
    </source>
</evidence>
<keyword evidence="1" id="KW-0812">Transmembrane</keyword>
<evidence type="ECO:0000313" key="2">
    <source>
        <dbReference type="EMBL" id="MDV6373147.1"/>
    </source>
</evidence>
<protein>
    <submittedName>
        <fullName evidence="2">Uncharacterized protein</fullName>
    </submittedName>
</protein>
<reference evidence="2 3" key="1">
    <citation type="submission" date="2022-11" db="EMBL/GenBank/DDBJ databases">
        <title>Deinococcus ZS9-10, Low Temperature and Draught-tolerating, UV-resistant Bacteria from Continental Antarctica.</title>
        <authorList>
            <person name="Cheng L."/>
        </authorList>
    </citation>
    <scope>NUCLEOTIDE SEQUENCE [LARGE SCALE GENOMIC DNA]</scope>
    <source>
        <strain evidence="2 3">ZS9-10</strain>
    </source>
</reference>
<dbReference type="EMBL" id="JAPMIV010000001">
    <property type="protein sequence ID" value="MDV6373147.1"/>
    <property type="molecule type" value="Genomic_DNA"/>
</dbReference>
<keyword evidence="1" id="KW-1133">Transmembrane helix</keyword>
<gene>
    <name evidence="2" type="ORF">ORD21_00840</name>
</gene>
<dbReference type="Proteomes" id="UP001276150">
    <property type="component" value="Unassembled WGS sequence"/>
</dbReference>
<name>A0ABU4DMG9_9DEIO</name>
<feature type="transmembrane region" description="Helical" evidence="1">
    <location>
        <begin position="6"/>
        <end position="27"/>
    </location>
</feature>
<sequence>MLFQVIFPLLGAVLDLTFVLSLLWGLFQWQSHPSTDFVASGPGLCDGTR</sequence>